<evidence type="ECO:0000313" key="2">
    <source>
        <dbReference type="EMBL" id="CBX96717.1"/>
    </source>
</evidence>
<evidence type="ECO:0000313" key="3">
    <source>
        <dbReference type="Proteomes" id="UP000002668"/>
    </source>
</evidence>
<feature type="compositionally biased region" description="Polar residues" evidence="1">
    <location>
        <begin position="100"/>
        <end position="109"/>
    </location>
</feature>
<feature type="compositionally biased region" description="Gly residues" evidence="1">
    <location>
        <begin position="84"/>
        <end position="96"/>
    </location>
</feature>
<keyword evidence="3" id="KW-1185">Reference proteome</keyword>
<feature type="compositionally biased region" description="Low complexity" evidence="1">
    <location>
        <begin position="232"/>
        <end position="250"/>
    </location>
</feature>
<feature type="compositionally biased region" description="Low complexity" evidence="1">
    <location>
        <begin position="201"/>
        <end position="210"/>
    </location>
</feature>
<dbReference type="AlphaFoldDB" id="E4ZZC2"/>
<evidence type="ECO:0000256" key="1">
    <source>
        <dbReference type="SAM" id="MobiDB-lite"/>
    </source>
</evidence>
<dbReference type="VEuPathDB" id="FungiDB:LEMA_P109820.1"/>
<dbReference type="HOGENOM" id="CLU_852771_0_0_1"/>
<feature type="compositionally biased region" description="Polar residues" evidence="1">
    <location>
        <begin position="216"/>
        <end position="231"/>
    </location>
</feature>
<dbReference type="GeneID" id="13290202"/>
<dbReference type="RefSeq" id="XP_003840196.1">
    <property type="nucleotide sequence ID" value="XM_003840148.1"/>
</dbReference>
<name>E4ZZC2_LEPMJ</name>
<sequence>MAKDEPHTTMFHLTCKMGKLTLKLACSAFAPSSTQHKRHAQVFAEVRTAMEGLEKHFASAAEGTASAAAPEAPVPEDGAAAEGGLDGSGDVKGGSSNGKQSDNTSSRATGRSGRVVRKKRTSLTHLGRIEEDVQSSSGTPRESVANLETESIASPRPSLMIIPPTAPITGPWSDATAWEDKGKATATSSDPPSRPHDRSTHSAIASSSSRPRQRTHSNNVQFVLPTRTRNNTFPTATPARGPRRPVANAPNPNPSVLYSERPAGAGNTIVRPESTLDSMANFALVDTQEIITVAMDVAEGMPQTQNVLEPDPCQEHAISNPLVRRG</sequence>
<dbReference type="InParanoid" id="E4ZZC2"/>
<reference evidence="3" key="1">
    <citation type="journal article" date="2011" name="Nat. Commun.">
        <title>Effector diversification within compartments of the Leptosphaeria maculans genome affected by Repeat-Induced Point mutations.</title>
        <authorList>
            <person name="Rouxel T."/>
            <person name="Grandaubert J."/>
            <person name="Hane J.K."/>
            <person name="Hoede C."/>
            <person name="van de Wouw A.P."/>
            <person name="Couloux A."/>
            <person name="Dominguez V."/>
            <person name="Anthouard V."/>
            <person name="Bally P."/>
            <person name="Bourras S."/>
            <person name="Cozijnsen A.J."/>
            <person name="Ciuffetti L.M."/>
            <person name="Degrave A."/>
            <person name="Dilmaghani A."/>
            <person name="Duret L."/>
            <person name="Fudal I."/>
            <person name="Goodwin S.B."/>
            <person name="Gout L."/>
            <person name="Glaser N."/>
            <person name="Linglin J."/>
            <person name="Kema G.H.J."/>
            <person name="Lapalu N."/>
            <person name="Lawrence C.B."/>
            <person name="May K."/>
            <person name="Meyer M."/>
            <person name="Ollivier B."/>
            <person name="Poulain J."/>
            <person name="Schoch C.L."/>
            <person name="Simon A."/>
            <person name="Spatafora J.W."/>
            <person name="Stachowiak A."/>
            <person name="Turgeon B.G."/>
            <person name="Tyler B.M."/>
            <person name="Vincent D."/>
            <person name="Weissenbach J."/>
            <person name="Amselem J."/>
            <person name="Quesneville H."/>
            <person name="Oliver R.P."/>
            <person name="Wincker P."/>
            <person name="Balesdent M.-H."/>
            <person name="Howlett B.J."/>
        </authorList>
    </citation>
    <scope>NUCLEOTIDE SEQUENCE [LARGE SCALE GENOMIC DNA]</scope>
    <source>
        <strain evidence="3">JN3 / isolate v23.1.3 / race Av1-4-5-6-7-8</strain>
    </source>
</reference>
<gene>
    <name evidence="2" type="ORF">LEMA_P109820.1</name>
</gene>
<organism evidence="3">
    <name type="scientific">Leptosphaeria maculans (strain JN3 / isolate v23.1.3 / race Av1-4-5-6-7-8)</name>
    <name type="common">Blackleg fungus</name>
    <name type="synonym">Phoma lingam</name>
    <dbReference type="NCBI Taxonomy" id="985895"/>
    <lineage>
        <taxon>Eukaryota</taxon>
        <taxon>Fungi</taxon>
        <taxon>Dikarya</taxon>
        <taxon>Ascomycota</taxon>
        <taxon>Pezizomycotina</taxon>
        <taxon>Dothideomycetes</taxon>
        <taxon>Pleosporomycetidae</taxon>
        <taxon>Pleosporales</taxon>
        <taxon>Pleosporineae</taxon>
        <taxon>Leptosphaeriaceae</taxon>
        <taxon>Plenodomus</taxon>
        <taxon>Plenodomus lingam/Leptosphaeria maculans species complex</taxon>
    </lineage>
</organism>
<feature type="compositionally biased region" description="Low complexity" evidence="1">
    <location>
        <begin position="61"/>
        <end position="83"/>
    </location>
</feature>
<dbReference type="Proteomes" id="UP000002668">
    <property type="component" value="Genome"/>
</dbReference>
<accession>E4ZZC2</accession>
<dbReference type="EMBL" id="FP929129">
    <property type="protein sequence ID" value="CBX96717.1"/>
    <property type="molecule type" value="Genomic_DNA"/>
</dbReference>
<proteinExistence type="predicted"/>
<feature type="region of interest" description="Disordered" evidence="1">
    <location>
        <begin position="61"/>
        <end position="262"/>
    </location>
</feature>
<feature type="compositionally biased region" description="Polar residues" evidence="1">
    <location>
        <begin position="134"/>
        <end position="152"/>
    </location>
</feature>
<protein>
    <submittedName>
        <fullName evidence="2">Predicted protein</fullName>
    </submittedName>
</protein>